<dbReference type="eggNOG" id="ENOG5030XXB">
    <property type="taxonomic scope" value="Bacteria"/>
</dbReference>
<sequence length="78" mass="9106">MESNPREHLEFVRNLDISNEIYDAYSYENIVGKLVYVHATDSFHYHDYTVTPNQSLDLASANLEICEEKVADYYLAKE</sequence>
<accession>C6X7H2</accession>
<reference evidence="2" key="1">
    <citation type="submission" date="2009-07" db="EMBL/GenBank/DDBJ databases">
        <title>Complete sequence of chromosome of Methylovorus sp. SIP3-4.</title>
        <authorList>
            <person name="Lucas S."/>
            <person name="Copeland A."/>
            <person name="Lapidus A."/>
            <person name="Glavina del Rio T."/>
            <person name="Tice H."/>
            <person name="Bruce D."/>
            <person name="Goodwin L."/>
            <person name="Pitluck S."/>
            <person name="Clum A."/>
            <person name="Larimer F."/>
            <person name="Land M."/>
            <person name="Hauser L."/>
            <person name="Kyrpides N."/>
            <person name="Mikhailova N."/>
            <person name="Kayluzhnaya M."/>
            <person name="Chistoserdova L."/>
        </authorList>
    </citation>
    <scope>NUCLEOTIDE SEQUENCE [LARGE SCALE GENOMIC DNA]</scope>
    <source>
        <strain evidence="2">SIP3-4</strain>
    </source>
</reference>
<evidence type="ECO:0000313" key="2">
    <source>
        <dbReference type="Proteomes" id="UP000002743"/>
    </source>
</evidence>
<dbReference type="Proteomes" id="UP000002743">
    <property type="component" value="Chromosome"/>
</dbReference>
<gene>
    <name evidence="1" type="ordered locus">Msip34_2195</name>
</gene>
<proteinExistence type="predicted"/>
<dbReference type="EMBL" id="CP001674">
    <property type="protein sequence ID" value="ACT51437.1"/>
    <property type="molecule type" value="Genomic_DNA"/>
</dbReference>
<reference evidence="1 2" key="2">
    <citation type="journal article" date="2011" name="J. Bacteriol.">
        <title>Genomes of three methylotrophs from a single niche uncover genetic and metabolic divergence of Methylophilaceae.</title>
        <authorList>
            <person name="Lapidus A."/>
            <person name="Clum A."/>
            <person name="Labutti K."/>
            <person name="Kaluzhnaya M.G."/>
            <person name="Lim S."/>
            <person name="Beck D.A."/>
            <person name="Glavina Del Rio T."/>
            <person name="Nolan M."/>
            <person name="Mavromatis K."/>
            <person name="Huntemann M."/>
            <person name="Lucas S."/>
            <person name="Lidstrom M.E."/>
            <person name="Ivanova N."/>
            <person name="Chistoserdova L."/>
        </authorList>
    </citation>
    <scope>NUCLEOTIDE SEQUENCE [LARGE SCALE GENOMIC DNA]</scope>
    <source>
        <strain evidence="1 2">SIP3-4</strain>
    </source>
</reference>
<name>C6X7H2_METGS</name>
<dbReference type="HOGENOM" id="CLU_2634079_0_0_4"/>
<dbReference type="AlphaFoldDB" id="C6X7H2"/>
<dbReference type="STRING" id="582744.Msip34_2195"/>
<dbReference type="OrthoDB" id="9879993at2"/>
<protein>
    <submittedName>
        <fullName evidence="1">Uncharacterized protein</fullName>
    </submittedName>
</protein>
<evidence type="ECO:0000313" key="1">
    <source>
        <dbReference type="EMBL" id="ACT51437.1"/>
    </source>
</evidence>
<dbReference type="KEGG" id="mei:Msip34_2195"/>
<keyword evidence="2" id="KW-1185">Reference proteome</keyword>
<organism evidence="1 2">
    <name type="scientific">Methylovorus glucosotrophus (strain SIP3-4)</name>
    <dbReference type="NCBI Taxonomy" id="582744"/>
    <lineage>
        <taxon>Bacteria</taxon>
        <taxon>Pseudomonadati</taxon>
        <taxon>Pseudomonadota</taxon>
        <taxon>Betaproteobacteria</taxon>
        <taxon>Nitrosomonadales</taxon>
        <taxon>Methylophilaceae</taxon>
        <taxon>Methylovorus</taxon>
    </lineage>
</organism>
<dbReference type="RefSeq" id="WP_015830760.1">
    <property type="nucleotide sequence ID" value="NC_012969.1"/>
</dbReference>